<feature type="compositionally biased region" description="Basic and acidic residues" evidence="14">
    <location>
        <begin position="321"/>
        <end position="330"/>
    </location>
</feature>
<comment type="similarity">
    <text evidence="2">Belongs to the protein kinase superfamily. CMGC Ser/Thr protein kinase family. CDC2/CDKX subfamily.</text>
</comment>
<accession>A0A6M2DK56</accession>
<dbReference type="Gene3D" id="3.30.200.20">
    <property type="entry name" value="Phosphorylase Kinase, domain 1"/>
    <property type="match status" value="1"/>
</dbReference>
<dbReference type="CDD" id="cd07843">
    <property type="entry name" value="STKc_CDC2L1"/>
    <property type="match status" value="1"/>
</dbReference>
<feature type="region of interest" description="Disordered" evidence="14">
    <location>
        <begin position="259"/>
        <end position="358"/>
    </location>
</feature>
<dbReference type="AlphaFoldDB" id="A0A6M2DK56"/>
<keyword evidence="9" id="KW-0067">ATP-binding</keyword>
<reference evidence="16" key="1">
    <citation type="submission" date="2020-03" db="EMBL/GenBank/DDBJ databases">
        <title>Transcriptomic Profiling of the Digestive Tract of the Rat Flea, Xenopsylla cheopis, Following Blood Feeding and Infection with Yersinia pestis.</title>
        <authorList>
            <person name="Bland D.M."/>
            <person name="Martens C.A."/>
            <person name="Virtaneva K."/>
            <person name="Kanakabandi K."/>
            <person name="Long D."/>
            <person name="Rosenke R."/>
            <person name="Saturday G.A."/>
            <person name="Hoyt F.H."/>
            <person name="Bruno D.P."/>
            <person name="Ribeiro J.M.C."/>
            <person name="Hinnebusch J."/>
        </authorList>
    </citation>
    <scope>NUCLEOTIDE SEQUENCE</scope>
</reference>
<dbReference type="SMART" id="SM00220">
    <property type="entry name" value="S_TKc"/>
    <property type="match status" value="1"/>
</dbReference>
<evidence type="ECO:0000256" key="4">
    <source>
        <dbReference type="ARBA" id="ARBA00022527"/>
    </source>
</evidence>
<protein>
    <recommendedName>
        <fullName evidence="3">cyclin-dependent kinase</fullName>
        <ecNumber evidence="3">2.7.11.22</ecNumber>
    </recommendedName>
    <alternativeName>
        <fullName evidence="13">Galactosyltransferase-associated protein kinase p58/GTA</fullName>
    </alternativeName>
</protein>
<evidence type="ECO:0000256" key="8">
    <source>
        <dbReference type="ARBA" id="ARBA00022777"/>
    </source>
</evidence>
<feature type="compositionally biased region" description="Basic residues" evidence="14">
    <location>
        <begin position="49"/>
        <end position="83"/>
    </location>
</feature>
<feature type="compositionally biased region" description="Basic and acidic residues" evidence="14">
    <location>
        <begin position="113"/>
        <end position="145"/>
    </location>
</feature>
<evidence type="ECO:0000259" key="15">
    <source>
        <dbReference type="PROSITE" id="PS50011"/>
    </source>
</evidence>
<evidence type="ECO:0000313" key="16">
    <source>
        <dbReference type="EMBL" id="NOV45421.1"/>
    </source>
</evidence>
<organism evidence="16">
    <name type="scientific">Xenopsylla cheopis</name>
    <name type="common">Oriental rat flea</name>
    <name type="synonym">Pulex cheopis</name>
    <dbReference type="NCBI Taxonomy" id="163159"/>
    <lineage>
        <taxon>Eukaryota</taxon>
        <taxon>Metazoa</taxon>
        <taxon>Ecdysozoa</taxon>
        <taxon>Arthropoda</taxon>
        <taxon>Hexapoda</taxon>
        <taxon>Insecta</taxon>
        <taxon>Pterygota</taxon>
        <taxon>Neoptera</taxon>
        <taxon>Endopterygota</taxon>
        <taxon>Siphonaptera</taxon>
        <taxon>Pulicidae</taxon>
        <taxon>Xenopsyllinae</taxon>
        <taxon>Xenopsylla</taxon>
    </lineage>
</organism>
<feature type="compositionally biased region" description="Acidic residues" evidence="14">
    <location>
        <begin position="311"/>
        <end position="320"/>
    </location>
</feature>
<dbReference type="SUPFAM" id="SSF56112">
    <property type="entry name" value="Protein kinase-like (PK-like)"/>
    <property type="match status" value="1"/>
</dbReference>
<feature type="compositionally biased region" description="Basic and acidic residues" evidence="14">
    <location>
        <begin position="94"/>
        <end position="106"/>
    </location>
</feature>
<feature type="compositionally biased region" description="Polar residues" evidence="14">
    <location>
        <begin position="376"/>
        <end position="390"/>
    </location>
</feature>
<feature type="compositionally biased region" description="Basic and acidic residues" evidence="14">
    <location>
        <begin position="271"/>
        <end position="282"/>
    </location>
</feature>
<dbReference type="GO" id="GO:0005524">
    <property type="term" value="F:ATP binding"/>
    <property type="evidence" value="ECO:0007669"/>
    <property type="project" value="UniProtKB-KW"/>
</dbReference>
<dbReference type="InterPro" id="IPR008271">
    <property type="entry name" value="Ser/Thr_kinase_AS"/>
</dbReference>
<keyword evidence="8 16" id="KW-0418">Kinase</keyword>
<dbReference type="Pfam" id="PF00069">
    <property type="entry name" value="Pkinase"/>
    <property type="match status" value="1"/>
</dbReference>
<feature type="compositionally biased region" description="Polar residues" evidence="14">
    <location>
        <begin position="15"/>
        <end position="25"/>
    </location>
</feature>
<dbReference type="GO" id="GO:0005634">
    <property type="term" value="C:nucleus"/>
    <property type="evidence" value="ECO:0007669"/>
    <property type="project" value="UniProtKB-ARBA"/>
</dbReference>
<evidence type="ECO:0000256" key="9">
    <source>
        <dbReference type="ARBA" id="ARBA00022840"/>
    </source>
</evidence>
<feature type="domain" description="Protein kinase" evidence="15">
    <location>
        <begin position="420"/>
        <end position="708"/>
    </location>
</feature>
<evidence type="ECO:0000256" key="12">
    <source>
        <dbReference type="ARBA" id="ARBA00048367"/>
    </source>
</evidence>
<keyword evidence="4" id="KW-0723">Serine/threonine-protein kinase</keyword>
<dbReference type="GO" id="GO:0004693">
    <property type="term" value="F:cyclin-dependent protein serine/threonine kinase activity"/>
    <property type="evidence" value="ECO:0007669"/>
    <property type="project" value="UniProtKB-EC"/>
</dbReference>
<proteinExistence type="inferred from homology"/>
<dbReference type="PANTHER" id="PTHR24056:SF107">
    <property type="entry name" value="CYCLIN-DEPENDENT KINASE 11A-RELATED"/>
    <property type="match status" value="1"/>
</dbReference>
<feature type="compositionally biased region" description="Basic and acidic residues" evidence="14">
    <location>
        <begin position="391"/>
        <end position="402"/>
    </location>
</feature>
<evidence type="ECO:0000256" key="1">
    <source>
        <dbReference type="ARBA" id="ARBA00001946"/>
    </source>
</evidence>
<dbReference type="EMBL" id="GIIL01001695">
    <property type="protein sequence ID" value="NOV45421.1"/>
    <property type="molecule type" value="Transcribed_RNA"/>
</dbReference>
<feature type="compositionally biased region" description="Low complexity" evidence="14">
    <location>
        <begin position="333"/>
        <end position="344"/>
    </location>
</feature>
<sequence>MSNNDSDGCEDGQIVSPTNSNDMNFSLSDEDLELDSSLHIKPPQLVSSRTHKASRKKHGHDKHSKHSSRRHSLKDKDKHKRHRSSDADNSNPDRILEDLRSRLLDKRNRHKIQGLDDYRRPNNDDVKRHKYRDVENHRRQRDKPAVEYYERKSKKDLERYSKDKVDVDDDYEHKRHGSRYKINVVQDKRTSEAELESNYEQKHKVDLDKLKKSNVVRDTEYDERRDRLLVAEREMLRLKKLSRLQLQARRDFKTRKCLEDEEAISRKKQRRSSEDNLDKNLKDTNVVMVSDDTEEETANSTYDSDQSKSDDSEEASDAENSEGHSDDKHQANSRSCSESETSSESQDDSNAEDQKGDMDVIEILDTKVDDKEQLKVDTSNLKSTDGVNNTEQDKNNEANDLKKYPPYYPGIQGCRSVAEFQCLNRIEEGTYGVVYRAKDLRTGEVVALKRLKMEKEKEGFPITSLREINTLLKAQHPNIVTVREIVVGSNMDKIFIVMDYVEHDLKSLMETMKHKKQGFLPSEVKCLVQQLLKAVAHLHDNWILHRDLKTSNLLLSHKGILKVGDFGLAREYGSPLRAYTPIVVTLWYRSPELLLGCKEYSTAIDMWSVGCIFAELVAMQALFPGKSEVDQLNRIFKDLGTPNEKIWPGYSKLPAVQKMTFTEYPVSMIGRRFAQTLSPRGLDLLNGFLTYDPDKRITSEEALQHNYFKEVPLPIDPAMFPTWPAKSELGTRRALASSPKPPSGGDQFKALGEGEGADAYWGERASLLDTRHIPMGAGFSLKF</sequence>
<keyword evidence="7" id="KW-0547">Nucleotide-binding</keyword>
<evidence type="ECO:0000256" key="3">
    <source>
        <dbReference type="ARBA" id="ARBA00012425"/>
    </source>
</evidence>
<name>A0A6M2DK56_XENCH</name>
<dbReference type="InterPro" id="IPR011009">
    <property type="entry name" value="Kinase-like_dom_sf"/>
</dbReference>
<evidence type="ECO:0000256" key="14">
    <source>
        <dbReference type="SAM" id="MobiDB-lite"/>
    </source>
</evidence>
<comment type="catalytic activity">
    <reaction evidence="12">
        <text>L-seryl-[protein] + ATP = O-phospho-L-seryl-[protein] + ADP + H(+)</text>
        <dbReference type="Rhea" id="RHEA:17989"/>
        <dbReference type="Rhea" id="RHEA-COMP:9863"/>
        <dbReference type="Rhea" id="RHEA-COMP:11604"/>
        <dbReference type="ChEBI" id="CHEBI:15378"/>
        <dbReference type="ChEBI" id="CHEBI:29999"/>
        <dbReference type="ChEBI" id="CHEBI:30616"/>
        <dbReference type="ChEBI" id="CHEBI:83421"/>
        <dbReference type="ChEBI" id="CHEBI:456216"/>
        <dbReference type="EC" id="2.7.11.22"/>
    </reaction>
</comment>
<dbReference type="PANTHER" id="PTHR24056">
    <property type="entry name" value="CELL DIVISION PROTEIN KINASE"/>
    <property type="match status" value="1"/>
</dbReference>
<feature type="region of interest" description="Disordered" evidence="14">
    <location>
        <begin position="1"/>
        <end position="145"/>
    </location>
</feature>
<keyword evidence="10" id="KW-0131">Cell cycle</keyword>
<comment type="cofactor">
    <cofactor evidence="1">
        <name>Mg(2+)</name>
        <dbReference type="ChEBI" id="CHEBI:18420"/>
    </cofactor>
</comment>
<keyword evidence="5" id="KW-0597">Phosphoprotein</keyword>
<dbReference type="GO" id="GO:0007346">
    <property type="term" value="P:regulation of mitotic cell cycle"/>
    <property type="evidence" value="ECO:0007669"/>
    <property type="project" value="TreeGrafter"/>
</dbReference>
<evidence type="ECO:0000256" key="6">
    <source>
        <dbReference type="ARBA" id="ARBA00022679"/>
    </source>
</evidence>
<dbReference type="Gene3D" id="1.10.510.10">
    <property type="entry name" value="Transferase(Phosphotransferase) domain 1"/>
    <property type="match status" value="1"/>
</dbReference>
<evidence type="ECO:0000256" key="13">
    <source>
        <dbReference type="ARBA" id="ARBA00079859"/>
    </source>
</evidence>
<dbReference type="InterPro" id="IPR050108">
    <property type="entry name" value="CDK"/>
</dbReference>
<evidence type="ECO:0000256" key="7">
    <source>
        <dbReference type="ARBA" id="ARBA00022741"/>
    </source>
</evidence>
<evidence type="ECO:0000256" key="10">
    <source>
        <dbReference type="ARBA" id="ARBA00023306"/>
    </source>
</evidence>
<dbReference type="InterPro" id="IPR045267">
    <property type="entry name" value="CDK11/PITSLRE_STKc"/>
</dbReference>
<evidence type="ECO:0000256" key="2">
    <source>
        <dbReference type="ARBA" id="ARBA00006485"/>
    </source>
</evidence>
<feature type="region of interest" description="Disordered" evidence="14">
    <location>
        <begin position="375"/>
        <end position="402"/>
    </location>
</feature>
<comment type="catalytic activity">
    <reaction evidence="11">
        <text>L-threonyl-[protein] + ATP = O-phospho-L-threonyl-[protein] + ADP + H(+)</text>
        <dbReference type="Rhea" id="RHEA:46608"/>
        <dbReference type="Rhea" id="RHEA-COMP:11060"/>
        <dbReference type="Rhea" id="RHEA-COMP:11605"/>
        <dbReference type="ChEBI" id="CHEBI:15378"/>
        <dbReference type="ChEBI" id="CHEBI:30013"/>
        <dbReference type="ChEBI" id="CHEBI:30616"/>
        <dbReference type="ChEBI" id="CHEBI:61977"/>
        <dbReference type="ChEBI" id="CHEBI:456216"/>
        <dbReference type="EC" id="2.7.11.22"/>
    </reaction>
</comment>
<dbReference type="PROSITE" id="PS00108">
    <property type="entry name" value="PROTEIN_KINASE_ST"/>
    <property type="match status" value="1"/>
</dbReference>
<dbReference type="FunFam" id="3.30.200.20:FF:000054">
    <property type="entry name" value="Cyclin-dependent kinase 11B"/>
    <property type="match status" value="1"/>
</dbReference>
<dbReference type="PROSITE" id="PS50011">
    <property type="entry name" value="PROTEIN_KINASE_DOM"/>
    <property type="match status" value="1"/>
</dbReference>
<evidence type="ECO:0000256" key="11">
    <source>
        <dbReference type="ARBA" id="ARBA00047811"/>
    </source>
</evidence>
<dbReference type="EC" id="2.7.11.22" evidence="3"/>
<dbReference type="FunFam" id="1.10.510.10:FF:000124">
    <property type="entry name" value="cyclin-dependent kinase 11B isoform X1"/>
    <property type="match status" value="1"/>
</dbReference>
<dbReference type="InterPro" id="IPR000719">
    <property type="entry name" value="Prot_kinase_dom"/>
</dbReference>
<evidence type="ECO:0000256" key="5">
    <source>
        <dbReference type="ARBA" id="ARBA00022553"/>
    </source>
</evidence>
<keyword evidence="6" id="KW-0808">Transferase</keyword>